<evidence type="ECO:0008006" key="13">
    <source>
        <dbReference type="Google" id="ProtNLM"/>
    </source>
</evidence>
<dbReference type="Proteomes" id="UP000298416">
    <property type="component" value="Unassembled WGS sequence"/>
</dbReference>
<organism evidence="11">
    <name type="scientific">Salvia splendens</name>
    <name type="common">Scarlet sage</name>
    <dbReference type="NCBI Taxonomy" id="180675"/>
    <lineage>
        <taxon>Eukaryota</taxon>
        <taxon>Viridiplantae</taxon>
        <taxon>Streptophyta</taxon>
        <taxon>Embryophyta</taxon>
        <taxon>Tracheophyta</taxon>
        <taxon>Spermatophyta</taxon>
        <taxon>Magnoliopsida</taxon>
        <taxon>eudicotyledons</taxon>
        <taxon>Gunneridae</taxon>
        <taxon>Pentapetalae</taxon>
        <taxon>asterids</taxon>
        <taxon>lamiids</taxon>
        <taxon>Lamiales</taxon>
        <taxon>Lamiaceae</taxon>
        <taxon>Nepetoideae</taxon>
        <taxon>Mentheae</taxon>
        <taxon>Salviinae</taxon>
        <taxon>Salvia</taxon>
        <taxon>Salvia subgen. Calosphace</taxon>
        <taxon>core Calosphace</taxon>
    </lineage>
</organism>
<dbReference type="Pfam" id="PF25390">
    <property type="entry name" value="WD40_RLD"/>
    <property type="match status" value="1"/>
</dbReference>
<dbReference type="InterPro" id="IPR013591">
    <property type="entry name" value="Brevis_radix_dom"/>
</dbReference>
<evidence type="ECO:0000256" key="6">
    <source>
        <dbReference type="PROSITE-ProRule" id="PRU00235"/>
    </source>
</evidence>
<evidence type="ECO:0000256" key="2">
    <source>
        <dbReference type="ARBA" id="ARBA00022737"/>
    </source>
</evidence>
<dbReference type="AlphaFoldDB" id="A0A8X8ZLX4"/>
<accession>A0A8X8ZLX4</accession>
<evidence type="ECO:0000259" key="9">
    <source>
        <dbReference type="PROSITE" id="PS50178"/>
    </source>
</evidence>
<feature type="repeat" description="RCC1" evidence="6">
    <location>
        <begin position="312"/>
        <end position="363"/>
    </location>
</feature>
<dbReference type="SMART" id="SM00064">
    <property type="entry name" value="FYVE"/>
    <property type="match status" value="1"/>
</dbReference>
<feature type="repeat" description="RCC1" evidence="6">
    <location>
        <begin position="260"/>
        <end position="311"/>
    </location>
</feature>
<name>A0A8X8ZLX4_SALSN</name>
<dbReference type="PROSITE" id="PS00626">
    <property type="entry name" value="RCC1_2"/>
    <property type="match status" value="3"/>
</dbReference>
<evidence type="ECO:0000313" key="12">
    <source>
        <dbReference type="Proteomes" id="UP000298416"/>
    </source>
</evidence>
<dbReference type="InterPro" id="IPR051210">
    <property type="entry name" value="Ub_ligase/GEF_domain"/>
</dbReference>
<keyword evidence="3 5" id="KW-0863">Zinc-finger</keyword>
<dbReference type="InterPro" id="IPR058923">
    <property type="entry name" value="RCC1-like_dom"/>
</dbReference>
<dbReference type="InterPro" id="IPR017455">
    <property type="entry name" value="Znf_FYVE-rel"/>
</dbReference>
<keyword evidence="4" id="KW-0862">Zinc</keyword>
<feature type="repeat" description="RCC1" evidence="6">
    <location>
        <begin position="143"/>
        <end position="197"/>
    </location>
</feature>
<dbReference type="GO" id="GO:0008270">
    <property type="term" value="F:zinc ion binding"/>
    <property type="evidence" value="ECO:0007669"/>
    <property type="project" value="UniProtKB-KW"/>
</dbReference>
<keyword evidence="1" id="KW-0479">Metal-binding</keyword>
<protein>
    <recommendedName>
        <fullName evidence="13">E3 ubiquitin-protein ligase HERC2</fullName>
    </recommendedName>
</protein>
<dbReference type="OrthoDB" id="5981550at2759"/>
<evidence type="ECO:0000313" key="11">
    <source>
        <dbReference type="EMBL" id="KAG6408764.1"/>
    </source>
</evidence>
<evidence type="ECO:0000256" key="3">
    <source>
        <dbReference type="ARBA" id="ARBA00022771"/>
    </source>
</evidence>
<dbReference type="PROSITE" id="PS50012">
    <property type="entry name" value="RCC1_3"/>
    <property type="match status" value="7"/>
</dbReference>
<proteinExistence type="predicted"/>
<dbReference type="InterPro" id="IPR000306">
    <property type="entry name" value="Znf_FYVE"/>
</dbReference>
<keyword evidence="12" id="KW-1185">Reference proteome</keyword>
<evidence type="ECO:0000256" key="5">
    <source>
        <dbReference type="PROSITE-ProRule" id="PRU00091"/>
    </source>
</evidence>
<feature type="repeat" description="RCC1" evidence="6">
    <location>
        <begin position="33"/>
        <end position="90"/>
    </location>
</feature>
<reference evidence="11" key="2">
    <citation type="submission" date="2020-08" db="EMBL/GenBank/DDBJ databases">
        <title>Plant Genome Project.</title>
        <authorList>
            <person name="Zhang R.-G."/>
        </authorList>
    </citation>
    <scope>NUCLEOTIDE SEQUENCE</scope>
    <source>
        <strain evidence="11">Huo1</strain>
        <tissue evidence="11">Leaf</tissue>
    </source>
</reference>
<feature type="domain" description="FYVE-type" evidence="9">
    <location>
        <begin position="420"/>
        <end position="482"/>
    </location>
</feature>
<feature type="repeat" description="RCC1" evidence="6">
    <location>
        <begin position="364"/>
        <end position="415"/>
    </location>
</feature>
<dbReference type="InterPro" id="IPR000408">
    <property type="entry name" value="Reg_chr_condens"/>
</dbReference>
<dbReference type="EMBL" id="PNBA02000011">
    <property type="protein sequence ID" value="KAG6408764.1"/>
    <property type="molecule type" value="Genomic_DNA"/>
</dbReference>
<feature type="compositionally biased region" description="Polar residues" evidence="8">
    <location>
        <begin position="737"/>
        <end position="749"/>
    </location>
</feature>
<dbReference type="Pfam" id="PF08381">
    <property type="entry name" value="BRX"/>
    <property type="match status" value="1"/>
</dbReference>
<keyword evidence="7" id="KW-0175">Coiled coil</keyword>
<sequence length="857" mass="92838">MRTSNVDAFRISISSTPSCSNQVSGTDDTESPGDIYVWGEILQDEIVNGARNPNPVKNDVLTPKVVQSNVVLDVQKIACGVQHIALVTRQGEVFTWGEESGGRLGHGIEKDFSGPRLVEFLAFTNIEFVACGEFHTSALSTSGDLYTWGDGTHNVGLLGHGKNCSHWIPKRVSGSLESLHVTSVACGTWHSAVVTSTGNLFTFGDGTFGALGHGDHESVAYPKEVQALRGLKAVSISCGAWHTAAIIEVSTHPGGITSSRKLFTWGDGDKNRLGHGNKDTYLVPTRVSDIIDYNIQQLACGHNITVALTTSGHVFTMGSTEYGQLGDPQSDGKRPRLVQDALVGQFVEQISCGTHHVAVLTGRNEVFTWGKGANGRLGHGDLEDRNVPTMVEALRDTHVKSVVCGSNYTASICIHKWVAGPDQSLCTACKQPFGFTRKRHDCFNCGLVHCHGCLSKKSLRAALAPTPGKPHRVCESCYLKLKKGADTKSGASVTQRAPGISQPIDRGVGKTSQVLLGSRVDPVRYLEFKSGIRGTSPSQVPSRLQLRDVSFPSSFTVLQRALKPVTTTAPYPTAPYPQQASPQPQPYSRPVSPQSQANSAMSMAALDSLQVANEILTQQVSKLHNQVKSLKQKNESQDAEIQKLKKAAQETTYLAAAGSSKCYQAVQNVKAISQKVKEIKEKIPPEISESDSFKLVQAQVESLLHISGALASEGSSLRPPEPTRELNTQNIYEASVDNSGSSIRNTQSRVEGVPGTPETASAKAQREVIEQFEPGVYVTLHLLPNGTKCFKRIKFSKRKFSGQQAEEWWTENKDRLLRKYKPSKTGSMSGDEIPPESPAEVFHESATTFDDLNAVQE</sequence>
<evidence type="ECO:0000256" key="1">
    <source>
        <dbReference type="ARBA" id="ARBA00022723"/>
    </source>
</evidence>
<gene>
    <name evidence="11" type="ORF">SASPL_131785</name>
</gene>
<dbReference type="PROSITE" id="PS50178">
    <property type="entry name" value="ZF_FYVE"/>
    <property type="match status" value="1"/>
</dbReference>
<feature type="coiled-coil region" evidence="7">
    <location>
        <begin position="606"/>
        <end position="647"/>
    </location>
</feature>
<dbReference type="PROSITE" id="PS51514">
    <property type="entry name" value="BRX"/>
    <property type="match status" value="1"/>
</dbReference>
<dbReference type="FunFam" id="2.130.10.30:FF:000028">
    <property type="entry name" value="PH, RCC1 and FYVE domains-containing protein 1"/>
    <property type="match status" value="1"/>
</dbReference>
<feature type="repeat" description="RCC1" evidence="6">
    <location>
        <begin position="198"/>
        <end position="249"/>
    </location>
</feature>
<keyword evidence="2" id="KW-0677">Repeat</keyword>
<feature type="region of interest" description="Disordered" evidence="8">
    <location>
        <begin position="737"/>
        <end position="757"/>
    </location>
</feature>
<dbReference type="Pfam" id="PF01363">
    <property type="entry name" value="FYVE"/>
    <property type="match status" value="1"/>
</dbReference>
<comment type="caution">
    <text evidence="11">The sequence shown here is derived from an EMBL/GenBank/DDBJ whole genome shotgun (WGS) entry which is preliminary data.</text>
</comment>
<dbReference type="PANTHER" id="PTHR22870:SF352">
    <property type="entry name" value="REGULATOR OF CHROMOSOME CONDENSATION (RCC1) FAMILY PROTEIN"/>
    <property type="match status" value="1"/>
</dbReference>
<dbReference type="CDD" id="cd00065">
    <property type="entry name" value="FYVE_like_SF"/>
    <property type="match status" value="1"/>
</dbReference>
<evidence type="ECO:0000256" key="8">
    <source>
        <dbReference type="SAM" id="MobiDB-lite"/>
    </source>
</evidence>
<reference evidence="11" key="1">
    <citation type="submission" date="2018-01" db="EMBL/GenBank/DDBJ databases">
        <authorList>
            <person name="Mao J.F."/>
        </authorList>
    </citation>
    <scope>NUCLEOTIDE SEQUENCE</scope>
    <source>
        <strain evidence="11">Huo1</strain>
        <tissue evidence="11">Leaf</tissue>
    </source>
</reference>
<evidence type="ECO:0000256" key="7">
    <source>
        <dbReference type="SAM" id="Coils"/>
    </source>
</evidence>
<feature type="domain" description="BRX" evidence="10">
    <location>
        <begin position="766"/>
        <end position="821"/>
    </location>
</feature>
<feature type="region of interest" description="Disordered" evidence="8">
    <location>
        <begin position="568"/>
        <end position="600"/>
    </location>
</feature>
<evidence type="ECO:0000256" key="4">
    <source>
        <dbReference type="ARBA" id="ARBA00022833"/>
    </source>
</evidence>
<evidence type="ECO:0000259" key="10">
    <source>
        <dbReference type="PROSITE" id="PS51514"/>
    </source>
</evidence>
<feature type="repeat" description="RCC1" evidence="6">
    <location>
        <begin position="91"/>
        <end position="142"/>
    </location>
</feature>
<dbReference type="PANTHER" id="PTHR22870">
    <property type="entry name" value="REGULATOR OF CHROMOSOME CONDENSATION"/>
    <property type="match status" value="1"/>
</dbReference>